<dbReference type="InterPro" id="IPR001920">
    <property type="entry name" value="Asp/Glu_race"/>
</dbReference>
<dbReference type="Gene3D" id="3.40.50.1860">
    <property type="match status" value="2"/>
</dbReference>
<dbReference type="PROSITE" id="PS00923">
    <property type="entry name" value="ASP_GLU_RACEMASE_1"/>
    <property type="match status" value="1"/>
</dbReference>
<proteinExistence type="inferred from homology"/>
<dbReference type="HAMAP" id="MF_00258">
    <property type="entry name" value="Glu_racemase"/>
    <property type="match status" value="1"/>
</dbReference>
<dbReference type="RefSeq" id="WP_285673842.1">
    <property type="nucleotide sequence ID" value="NZ_BSYI01000042.1"/>
</dbReference>
<feature type="active site" description="Proton donor/acceptor" evidence="7">
    <location>
        <position position="197"/>
    </location>
</feature>
<dbReference type="PANTHER" id="PTHR21198">
    <property type="entry name" value="GLUTAMATE RACEMASE"/>
    <property type="match status" value="1"/>
</dbReference>
<dbReference type="SUPFAM" id="SSF53681">
    <property type="entry name" value="Aspartate/glutamate racemase"/>
    <property type="match status" value="2"/>
</dbReference>
<evidence type="ECO:0000313" key="9">
    <source>
        <dbReference type="Proteomes" id="UP001239909"/>
    </source>
</evidence>
<comment type="catalytic activity">
    <reaction evidence="1 7">
        <text>L-glutamate = D-glutamate</text>
        <dbReference type="Rhea" id="RHEA:12813"/>
        <dbReference type="ChEBI" id="CHEBI:29985"/>
        <dbReference type="ChEBI" id="CHEBI:29986"/>
        <dbReference type="EC" id="5.1.1.3"/>
    </reaction>
</comment>
<comment type="similarity">
    <text evidence="7">Belongs to the aspartate/glutamate racemases family.</text>
</comment>
<name>A0ABQ6LRX7_9RHOB</name>
<accession>A0ABQ6LRX7</accession>
<keyword evidence="3 7" id="KW-0133">Cell shape</keyword>
<evidence type="ECO:0000256" key="1">
    <source>
        <dbReference type="ARBA" id="ARBA00001602"/>
    </source>
</evidence>
<dbReference type="EC" id="5.1.1.3" evidence="2 7"/>
<feature type="binding site" evidence="7">
    <location>
        <begin position="71"/>
        <end position="72"/>
    </location>
    <ligand>
        <name>substrate</name>
    </ligand>
</feature>
<keyword evidence="9" id="KW-1185">Reference proteome</keyword>
<dbReference type="PANTHER" id="PTHR21198:SF2">
    <property type="entry name" value="GLUTAMATE RACEMASE"/>
    <property type="match status" value="1"/>
</dbReference>
<organism evidence="8 9">
    <name type="scientific">Paralimibaculum aggregatum</name>
    <dbReference type="NCBI Taxonomy" id="3036245"/>
    <lineage>
        <taxon>Bacteria</taxon>
        <taxon>Pseudomonadati</taxon>
        <taxon>Pseudomonadota</taxon>
        <taxon>Alphaproteobacteria</taxon>
        <taxon>Rhodobacterales</taxon>
        <taxon>Paracoccaceae</taxon>
        <taxon>Paralimibaculum</taxon>
    </lineage>
</organism>
<sequence length="273" mass="29400">MAIGVFDSGLGGLTVLRTIRARLPWYDYVFYGDNLRAPYGPREPEEIYALTRDAVARLFAEGCGLVILACNTASAIALRRLQDEWLPQHAPERRVLGVFVPVIEAVTGRPWGYTGPPLPALLGRVALFATRATVASGAFRRELAFRATGLEVEQEACPGLVDALERADLKGAEAIARAHAAALLQRMPNPQAALLGCTHYPIVEHAFRAMLPAGTEILSQPRIVAESLADYLRRHPRFGPGSGEIRMLTSGDPGAVATGALLPLGQPAEFRTA</sequence>
<dbReference type="Proteomes" id="UP001239909">
    <property type="component" value="Unassembled WGS sequence"/>
</dbReference>
<dbReference type="EMBL" id="BSYI01000042">
    <property type="protein sequence ID" value="GMG84743.1"/>
    <property type="molecule type" value="Genomic_DNA"/>
</dbReference>
<evidence type="ECO:0000256" key="4">
    <source>
        <dbReference type="ARBA" id="ARBA00022984"/>
    </source>
</evidence>
<comment type="pathway">
    <text evidence="7">Cell wall biogenesis; peptidoglycan biosynthesis.</text>
</comment>
<gene>
    <name evidence="7 8" type="primary">murI</name>
    <name evidence="8" type="ORF">LNKW23_39590</name>
</gene>
<evidence type="ECO:0000256" key="5">
    <source>
        <dbReference type="ARBA" id="ARBA00023235"/>
    </source>
</evidence>
<evidence type="ECO:0000256" key="3">
    <source>
        <dbReference type="ARBA" id="ARBA00022960"/>
    </source>
</evidence>
<evidence type="ECO:0000256" key="7">
    <source>
        <dbReference type="HAMAP-Rule" id="MF_00258"/>
    </source>
</evidence>
<reference evidence="8 9" key="1">
    <citation type="submission" date="2023-04" db="EMBL/GenBank/DDBJ databases">
        <title>Marinoamorphus aggregata gen. nov., sp. Nov., isolate from tissue of brittle star Ophioplocus japonicus.</title>
        <authorList>
            <person name="Kawano K."/>
            <person name="Sawayama S."/>
            <person name="Nakagawa S."/>
        </authorList>
    </citation>
    <scope>NUCLEOTIDE SEQUENCE [LARGE SCALE GENOMIC DNA]</scope>
    <source>
        <strain evidence="8 9">NKW23</strain>
    </source>
</reference>
<protein>
    <recommendedName>
        <fullName evidence="2 7">Glutamate racemase</fullName>
        <ecNumber evidence="2 7">5.1.1.3</ecNumber>
    </recommendedName>
</protein>
<comment type="function">
    <text evidence="7">Provides the (R)-glutamate required for cell wall biosynthesis.</text>
</comment>
<evidence type="ECO:0000313" key="8">
    <source>
        <dbReference type="EMBL" id="GMG84743.1"/>
    </source>
</evidence>
<dbReference type="InterPro" id="IPR004391">
    <property type="entry name" value="Glu_race"/>
</dbReference>
<comment type="caution">
    <text evidence="8">The sequence shown here is derived from an EMBL/GenBank/DDBJ whole genome shotgun (WGS) entry which is preliminary data.</text>
</comment>
<dbReference type="InterPro" id="IPR018187">
    <property type="entry name" value="Asp/Glu_racemase_AS_1"/>
</dbReference>
<feature type="binding site" evidence="7">
    <location>
        <begin position="198"/>
        <end position="199"/>
    </location>
    <ligand>
        <name>substrate</name>
    </ligand>
</feature>
<evidence type="ECO:0000256" key="6">
    <source>
        <dbReference type="ARBA" id="ARBA00023316"/>
    </source>
</evidence>
<feature type="binding site" evidence="7">
    <location>
        <begin position="7"/>
        <end position="8"/>
    </location>
    <ligand>
        <name>substrate</name>
    </ligand>
</feature>
<dbReference type="InterPro" id="IPR015942">
    <property type="entry name" value="Asp/Glu/hydantoin_racemase"/>
</dbReference>
<keyword evidence="4 7" id="KW-0573">Peptidoglycan synthesis</keyword>
<evidence type="ECO:0000256" key="2">
    <source>
        <dbReference type="ARBA" id="ARBA00013090"/>
    </source>
</evidence>
<feature type="active site" description="Proton donor/acceptor" evidence="7">
    <location>
        <position position="70"/>
    </location>
</feature>
<feature type="binding site" evidence="7">
    <location>
        <begin position="39"/>
        <end position="40"/>
    </location>
    <ligand>
        <name>substrate</name>
    </ligand>
</feature>
<dbReference type="Pfam" id="PF01177">
    <property type="entry name" value="Asp_Glu_race"/>
    <property type="match status" value="1"/>
</dbReference>
<keyword evidence="5 7" id="KW-0413">Isomerase</keyword>
<keyword evidence="6 7" id="KW-0961">Cell wall biogenesis/degradation</keyword>